<dbReference type="EMBL" id="MU006091">
    <property type="protein sequence ID" value="KAF2841583.1"/>
    <property type="molecule type" value="Genomic_DNA"/>
</dbReference>
<accession>A0A9P4SF84</accession>
<name>A0A9P4SF84_9PEZI</name>
<dbReference type="AlphaFoldDB" id="A0A9P4SF84"/>
<keyword evidence="3" id="KW-1185">Reference proteome</keyword>
<comment type="caution">
    <text evidence="2">The sequence shown here is derived from an EMBL/GenBank/DDBJ whole genome shotgun (WGS) entry which is preliminary data.</text>
</comment>
<gene>
    <name evidence="2" type="ORF">M501DRAFT_1014383</name>
</gene>
<evidence type="ECO:0000256" key="1">
    <source>
        <dbReference type="SAM" id="MobiDB-lite"/>
    </source>
</evidence>
<feature type="compositionally biased region" description="Pro residues" evidence="1">
    <location>
        <begin position="28"/>
        <end position="42"/>
    </location>
</feature>
<proteinExistence type="predicted"/>
<sequence>MEAEASIPQGASFPGASPIYQSTNAQVPPNPRAPPSTMPIPTPRATDALGPNVTRPHPSSVHVSARPALRPDRSLSASIHGAPSFSQDDGHPGAHGVRPLPSGTSQRALH</sequence>
<organism evidence="2 3">
    <name type="scientific">Patellaria atrata CBS 101060</name>
    <dbReference type="NCBI Taxonomy" id="1346257"/>
    <lineage>
        <taxon>Eukaryota</taxon>
        <taxon>Fungi</taxon>
        <taxon>Dikarya</taxon>
        <taxon>Ascomycota</taxon>
        <taxon>Pezizomycotina</taxon>
        <taxon>Dothideomycetes</taxon>
        <taxon>Dothideomycetes incertae sedis</taxon>
        <taxon>Patellariales</taxon>
        <taxon>Patellariaceae</taxon>
        <taxon>Patellaria</taxon>
    </lineage>
</organism>
<feature type="region of interest" description="Disordered" evidence="1">
    <location>
        <begin position="1"/>
        <end position="110"/>
    </location>
</feature>
<evidence type="ECO:0000313" key="3">
    <source>
        <dbReference type="Proteomes" id="UP000799429"/>
    </source>
</evidence>
<dbReference type="Proteomes" id="UP000799429">
    <property type="component" value="Unassembled WGS sequence"/>
</dbReference>
<evidence type="ECO:0000313" key="2">
    <source>
        <dbReference type="EMBL" id="KAF2841583.1"/>
    </source>
</evidence>
<protein>
    <submittedName>
        <fullName evidence="2">Uncharacterized protein</fullName>
    </submittedName>
</protein>
<reference evidence="2" key="1">
    <citation type="journal article" date="2020" name="Stud. Mycol.">
        <title>101 Dothideomycetes genomes: a test case for predicting lifestyles and emergence of pathogens.</title>
        <authorList>
            <person name="Haridas S."/>
            <person name="Albert R."/>
            <person name="Binder M."/>
            <person name="Bloem J."/>
            <person name="Labutti K."/>
            <person name="Salamov A."/>
            <person name="Andreopoulos B."/>
            <person name="Baker S."/>
            <person name="Barry K."/>
            <person name="Bills G."/>
            <person name="Bluhm B."/>
            <person name="Cannon C."/>
            <person name="Castanera R."/>
            <person name="Culley D."/>
            <person name="Daum C."/>
            <person name="Ezra D."/>
            <person name="Gonzalez J."/>
            <person name="Henrissat B."/>
            <person name="Kuo A."/>
            <person name="Liang C."/>
            <person name="Lipzen A."/>
            <person name="Lutzoni F."/>
            <person name="Magnuson J."/>
            <person name="Mondo S."/>
            <person name="Nolan M."/>
            <person name="Ohm R."/>
            <person name="Pangilinan J."/>
            <person name="Park H.-J."/>
            <person name="Ramirez L."/>
            <person name="Alfaro M."/>
            <person name="Sun H."/>
            <person name="Tritt A."/>
            <person name="Yoshinaga Y."/>
            <person name="Zwiers L.-H."/>
            <person name="Turgeon B."/>
            <person name="Goodwin S."/>
            <person name="Spatafora J."/>
            <person name="Crous P."/>
            <person name="Grigoriev I."/>
        </authorList>
    </citation>
    <scope>NUCLEOTIDE SEQUENCE</scope>
    <source>
        <strain evidence="2">CBS 101060</strain>
    </source>
</reference>